<feature type="region of interest" description="Disordered" evidence="1">
    <location>
        <begin position="1"/>
        <end position="75"/>
    </location>
</feature>
<name>A0AAD3SPL8_NEPGR</name>
<reference evidence="2" key="1">
    <citation type="submission" date="2023-05" db="EMBL/GenBank/DDBJ databases">
        <title>Nepenthes gracilis genome sequencing.</title>
        <authorList>
            <person name="Fukushima K."/>
        </authorList>
    </citation>
    <scope>NUCLEOTIDE SEQUENCE</scope>
    <source>
        <strain evidence="2">SING2019-196</strain>
    </source>
</reference>
<evidence type="ECO:0000313" key="2">
    <source>
        <dbReference type="EMBL" id="GMH14554.1"/>
    </source>
</evidence>
<comment type="caution">
    <text evidence="2">The sequence shown here is derived from an EMBL/GenBank/DDBJ whole genome shotgun (WGS) entry which is preliminary data.</text>
</comment>
<protein>
    <submittedName>
        <fullName evidence="2">Uncharacterized protein</fullName>
    </submittedName>
</protein>
<evidence type="ECO:0000313" key="3">
    <source>
        <dbReference type="Proteomes" id="UP001279734"/>
    </source>
</evidence>
<dbReference type="AlphaFoldDB" id="A0AAD3SPL8"/>
<sequence>MAPIGSAQGEKGPWRVKSNSQPAVVSAGPVPESNSFAALQCPENDTPSGPSDGVGKNVASDLAEPDLGPTLNGVEKDIRILTPSIMERENWGEPLLKNDESGQDCSSRDMRGISCVSPLPEDDQMGGSLQVPPTWATLLALGALVGWPSVSQTL</sequence>
<evidence type="ECO:0000256" key="1">
    <source>
        <dbReference type="SAM" id="MobiDB-lite"/>
    </source>
</evidence>
<feature type="compositionally biased region" description="Polar residues" evidence="1">
    <location>
        <begin position="32"/>
        <end position="49"/>
    </location>
</feature>
<accession>A0AAD3SPL8</accession>
<feature type="region of interest" description="Disordered" evidence="1">
    <location>
        <begin position="92"/>
        <end position="128"/>
    </location>
</feature>
<proteinExistence type="predicted"/>
<organism evidence="2 3">
    <name type="scientific">Nepenthes gracilis</name>
    <name type="common">Slender pitcher plant</name>
    <dbReference type="NCBI Taxonomy" id="150966"/>
    <lineage>
        <taxon>Eukaryota</taxon>
        <taxon>Viridiplantae</taxon>
        <taxon>Streptophyta</taxon>
        <taxon>Embryophyta</taxon>
        <taxon>Tracheophyta</taxon>
        <taxon>Spermatophyta</taxon>
        <taxon>Magnoliopsida</taxon>
        <taxon>eudicotyledons</taxon>
        <taxon>Gunneridae</taxon>
        <taxon>Pentapetalae</taxon>
        <taxon>Caryophyllales</taxon>
        <taxon>Nepenthaceae</taxon>
        <taxon>Nepenthes</taxon>
    </lineage>
</organism>
<keyword evidence="3" id="KW-1185">Reference proteome</keyword>
<feature type="compositionally biased region" description="Basic and acidic residues" evidence="1">
    <location>
        <begin position="92"/>
        <end position="111"/>
    </location>
</feature>
<gene>
    <name evidence="2" type="ORF">Nepgr_016395</name>
</gene>
<dbReference type="Proteomes" id="UP001279734">
    <property type="component" value="Unassembled WGS sequence"/>
</dbReference>
<dbReference type="EMBL" id="BSYO01000014">
    <property type="protein sequence ID" value="GMH14554.1"/>
    <property type="molecule type" value="Genomic_DNA"/>
</dbReference>